<dbReference type="RefSeq" id="XP_037884930.1">
    <property type="nucleotide sequence ID" value="XM_038029002.1"/>
</dbReference>
<dbReference type="FunFam" id="3.40.250.10:FF:000036">
    <property type="entry name" value="M-phase inducer phosphatase"/>
    <property type="match status" value="1"/>
</dbReference>
<comment type="similarity">
    <text evidence="1">Belongs to the MPI phosphatase family.</text>
</comment>
<keyword evidence="3" id="KW-0132">Cell division</keyword>
<feature type="compositionally biased region" description="Low complexity" evidence="8">
    <location>
        <begin position="256"/>
        <end position="266"/>
    </location>
</feature>
<dbReference type="PRINTS" id="PR00716">
    <property type="entry name" value="MPIPHPHTASE"/>
</dbReference>
<dbReference type="GO" id="GO:0004725">
    <property type="term" value="F:protein tyrosine phosphatase activity"/>
    <property type="evidence" value="ECO:0007669"/>
    <property type="project" value="UniProtKB-EC"/>
</dbReference>
<dbReference type="Proteomes" id="UP000092443">
    <property type="component" value="Unplaced"/>
</dbReference>
<feature type="compositionally biased region" description="Polar residues" evidence="8">
    <location>
        <begin position="359"/>
        <end position="381"/>
    </location>
</feature>
<evidence type="ECO:0000256" key="1">
    <source>
        <dbReference type="ARBA" id="ARBA00011065"/>
    </source>
</evidence>
<proteinExistence type="inferred from homology"/>
<evidence type="ECO:0000256" key="5">
    <source>
        <dbReference type="ARBA" id="ARBA00022912"/>
    </source>
</evidence>
<keyword evidence="5" id="KW-0904">Protein phosphatase</keyword>
<feature type="region of interest" description="Disordered" evidence="8">
    <location>
        <begin position="243"/>
        <end position="266"/>
    </location>
</feature>
<evidence type="ECO:0000256" key="7">
    <source>
        <dbReference type="ARBA" id="ARBA00051722"/>
    </source>
</evidence>
<dbReference type="SMART" id="SM00450">
    <property type="entry name" value="RHOD"/>
    <property type="match status" value="1"/>
</dbReference>
<dbReference type="GO" id="GO:0005737">
    <property type="term" value="C:cytoplasm"/>
    <property type="evidence" value="ECO:0007669"/>
    <property type="project" value="TreeGrafter"/>
</dbReference>
<keyword evidence="6" id="KW-0131">Cell cycle</keyword>
<dbReference type="RefSeq" id="XP_037884931.1">
    <property type="nucleotide sequence ID" value="XM_038029003.1"/>
</dbReference>
<sequence>METLLTLTPLSSISRGRRKRLSEDNLAETDGDDIACCNKQLWHSIQSKRFKSMDFSSNQSSFESPVRMTILLRPNRICYSDEAHRRELKEIDLTPVTKLSMNLSDTYLNVEHVRRDLREGKLKFDMNEENGYKQSICKSLKRFTLSQQLAAERDAENNATKGKGKLNVKSFQIPRPGSMRRLNMDSSMQDMVIDELSFYDDETTTRDRLFNASPPLMRLLSPEGSPQRFQVVERPKSLQARLVHGQVSKSDKSQKADSTSASSKTPAKAFRILQSLSSGSTESSLDDEYKEFFEMESLDQPNVALNFPSNMNSLISGRIIKNSPPKPPETRRPSARRCLSMNENTQSYHEPKTPEVVNTGISGHSKSNSNTPCPSRHTSSCGFKRPDPPSNSCSPIQPKRHRNAEKENLDGSFTGIAGNGPASPAPIPNVIPAYKPTVPLAATNILRRCISMNDAEIMSALARFDNKDEPDLIGDFSRPFVLPLVEGRHRDLKSISCSTVARLLKGEYDDKITTYKIIDCRYPYEFDGGHIRGAKNLYTQEQIIGEFLTQKKSNKGHAEASKRNIIIFHCEFSSERGPKLSRFLRNHDRARNTSSYPALDYPEVYLLHNGYKEFFENYADLCEPHAYRPMLEPSYYDEYRHFRSKSKSWNSDGANGTTQRTKKFRSRLMV</sequence>
<dbReference type="GO" id="GO:0032502">
    <property type="term" value="P:developmental process"/>
    <property type="evidence" value="ECO:0007669"/>
    <property type="project" value="UniProtKB-ARBA"/>
</dbReference>
<evidence type="ECO:0000256" key="4">
    <source>
        <dbReference type="ARBA" id="ARBA00022801"/>
    </source>
</evidence>
<protein>
    <recommendedName>
        <fullName evidence="2">protein-tyrosine-phosphatase</fullName>
        <ecNumber evidence="2">3.1.3.48</ecNumber>
    </recommendedName>
</protein>
<dbReference type="Pfam" id="PF00581">
    <property type="entry name" value="Rhodanese"/>
    <property type="match status" value="1"/>
</dbReference>
<dbReference type="GO" id="GO:0010256">
    <property type="term" value="P:endomembrane system organization"/>
    <property type="evidence" value="ECO:0007669"/>
    <property type="project" value="UniProtKB-ARBA"/>
</dbReference>
<organism evidence="10 12">
    <name type="scientific">Glossina fuscipes</name>
    <dbReference type="NCBI Taxonomy" id="7396"/>
    <lineage>
        <taxon>Eukaryota</taxon>
        <taxon>Metazoa</taxon>
        <taxon>Ecdysozoa</taxon>
        <taxon>Arthropoda</taxon>
        <taxon>Hexapoda</taxon>
        <taxon>Insecta</taxon>
        <taxon>Pterygota</taxon>
        <taxon>Neoptera</taxon>
        <taxon>Endopterygota</taxon>
        <taxon>Diptera</taxon>
        <taxon>Brachycera</taxon>
        <taxon>Muscomorpha</taxon>
        <taxon>Hippoboscoidea</taxon>
        <taxon>Glossinidae</taxon>
        <taxon>Glossina</taxon>
    </lineage>
</organism>
<dbReference type="InterPro" id="IPR001763">
    <property type="entry name" value="Rhodanese-like_dom"/>
</dbReference>
<dbReference type="PANTHER" id="PTHR10828">
    <property type="entry name" value="M-PHASE INDUCER PHOSPHATASE DUAL SPECIFICITY PHOSPHATASE CDC25"/>
    <property type="match status" value="1"/>
</dbReference>
<evidence type="ECO:0000256" key="8">
    <source>
        <dbReference type="SAM" id="MobiDB-lite"/>
    </source>
</evidence>
<dbReference type="PROSITE" id="PS50206">
    <property type="entry name" value="RHODANESE_3"/>
    <property type="match status" value="1"/>
</dbReference>
<feature type="compositionally biased region" description="Polar residues" evidence="8">
    <location>
        <begin position="647"/>
        <end position="659"/>
    </location>
</feature>
<dbReference type="PANTHER" id="PTHR10828:SF76">
    <property type="entry name" value="M-PHASE INDUCER PHOSPHATASE"/>
    <property type="match status" value="1"/>
</dbReference>
<evidence type="ECO:0000256" key="2">
    <source>
        <dbReference type="ARBA" id="ARBA00013064"/>
    </source>
</evidence>
<evidence type="ECO:0000313" key="11">
    <source>
        <dbReference type="RefSeq" id="XP_037884930.1"/>
    </source>
</evidence>
<dbReference type="InterPro" id="IPR000751">
    <property type="entry name" value="MPI_Phosphatase"/>
</dbReference>
<dbReference type="GO" id="GO:0005634">
    <property type="term" value="C:nucleus"/>
    <property type="evidence" value="ECO:0007669"/>
    <property type="project" value="TreeGrafter"/>
</dbReference>
<gene>
    <name evidence="11 12" type="primary">LOC119634695</name>
</gene>
<dbReference type="CDD" id="cd01530">
    <property type="entry name" value="Cdc25"/>
    <property type="match status" value="1"/>
</dbReference>
<dbReference type="GO" id="GO:0051301">
    <property type="term" value="P:cell division"/>
    <property type="evidence" value="ECO:0007669"/>
    <property type="project" value="UniProtKB-KW"/>
</dbReference>
<dbReference type="InterPro" id="IPR036873">
    <property type="entry name" value="Rhodanese-like_dom_sf"/>
</dbReference>
<accession>A0A8U0WI06</accession>
<dbReference type="GO" id="GO:0000086">
    <property type="term" value="P:G2/M transition of mitotic cell cycle"/>
    <property type="evidence" value="ECO:0007669"/>
    <property type="project" value="TreeGrafter"/>
</dbReference>
<dbReference type="GO" id="GO:0010971">
    <property type="term" value="P:positive regulation of G2/M transition of mitotic cell cycle"/>
    <property type="evidence" value="ECO:0007669"/>
    <property type="project" value="TreeGrafter"/>
</dbReference>
<evidence type="ECO:0000313" key="10">
    <source>
        <dbReference type="Proteomes" id="UP000092443"/>
    </source>
</evidence>
<dbReference type="SUPFAM" id="SSF52821">
    <property type="entry name" value="Rhodanese/Cell cycle control phosphatase"/>
    <property type="match status" value="1"/>
</dbReference>
<evidence type="ECO:0000256" key="3">
    <source>
        <dbReference type="ARBA" id="ARBA00022618"/>
    </source>
</evidence>
<dbReference type="GO" id="GO:0009794">
    <property type="term" value="P:regulation of mitotic cell cycle, embryonic"/>
    <property type="evidence" value="ECO:0007669"/>
    <property type="project" value="UniProtKB-ARBA"/>
</dbReference>
<evidence type="ECO:0000259" key="9">
    <source>
        <dbReference type="PROSITE" id="PS50206"/>
    </source>
</evidence>
<feature type="domain" description="Rhodanese" evidence="9">
    <location>
        <begin position="511"/>
        <end position="623"/>
    </location>
</feature>
<comment type="catalytic activity">
    <reaction evidence="7">
        <text>O-phospho-L-tyrosyl-[protein] + H2O = L-tyrosyl-[protein] + phosphate</text>
        <dbReference type="Rhea" id="RHEA:10684"/>
        <dbReference type="Rhea" id="RHEA-COMP:10136"/>
        <dbReference type="Rhea" id="RHEA-COMP:20101"/>
        <dbReference type="ChEBI" id="CHEBI:15377"/>
        <dbReference type="ChEBI" id="CHEBI:43474"/>
        <dbReference type="ChEBI" id="CHEBI:46858"/>
        <dbReference type="ChEBI" id="CHEBI:61978"/>
        <dbReference type="EC" id="3.1.3.48"/>
    </reaction>
</comment>
<evidence type="ECO:0000256" key="6">
    <source>
        <dbReference type="ARBA" id="ARBA00023306"/>
    </source>
</evidence>
<dbReference type="EC" id="3.1.3.48" evidence="2"/>
<dbReference type="Gene3D" id="3.40.250.10">
    <property type="entry name" value="Rhodanese-like domain"/>
    <property type="match status" value="1"/>
</dbReference>
<dbReference type="AlphaFoldDB" id="A0A8U0WI06"/>
<dbReference type="KEGG" id="gfs:119634695"/>
<feature type="region of interest" description="Disordered" evidence="8">
    <location>
        <begin position="647"/>
        <end position="670"/>
    </location>
</feature>
<keyword evidence="10" id="KW-1185">Reference proteome</keyword>
<dbReference type="GO" id="GO:0110032">
    <property type="term" value="P:positive regulation of G2/MI transition of meiotic cell cycle"/>
    <property type="evidence" value="ECO:0007669"/>
    <property type="project" value="TreeGrafter"/>
</dbReference>
<name>A0A8U0WI06_9MUSC</name>
<dbReference type="GeneID" id="119634695"/>
<evidence type="ECO:0000313" key="12">
    <source>
        <dbReference type="RefSeq" id="XP_037884931.1"/>
    </source>
</evidence>
<reference evidence="11 12" key="1">
    <citation type="submission" date="2025-04" db="UniProtKB">
        <authorList>
            <consortium name="RefSeq"/>
        </authorList>
    </citation>
    <scope>IDENTIFICATION</scope>
    <source>
        <tissue evidence="11 12">Whole body pupa</tissue>
    </source>
</reference>
<feature type="compositionally biased region" description="Basic residues" evidence="8">
    <location>
        <begin position="660"/>
        <end position="670"/>
    </location>
</feature>
<keyword evidence="4" id="KW-0378">Hydrolase</keyword>
<feature type="region of interest" description="Disordered" evidence="8">
    <location>
        <begin position="316"/>
        <end position="402"/>
    </location>
</feature>